<gene>
    <name evidence="2" type="ORF">FYJ85_10850</name>
</gene>
<organism evidence="2 3">
    <name type="scientific">Victivallis lenta</name>
    <dbReference type="NCBI Taxonomy" id="2606640"/>
    <lineage>
        <taxon>Bacteria</taxon>
        <taxon>Pseudomonadati</taxon>
        <taxon>Lentisphaerota</taxon>
        <taxon>Lentisphaeria</taxon>
        <taxon>Victivallales</taxon>
        <taxon>Victivallaceae</taxon>
        <taxon>Victivallis</taxon>
    </lineage>
</organism>
<dbReference type="InterPro" id="IPR017853">
    <property type="entry name" value="GH"/>
</dbReference>
<evidence type="ECO:0000259" key="1">
    <source>
        <dbReference type="Pfam" id="PF14488"/>
    </source>
</evidence>
<dbReference type="InterPro" id="IPR027849">
    <property type="entry name" value="DUF4434"/>
</dbReference>
<dbReference type="RefSeq" id="WP_106052179.1">
    <property type="nucleotide sequence ID" value="NZ_VUNS01000010.1"/>
</dbReference>
<dbReference type="EMBL" id="VUNS01000010">
    <property type="protein sequence ID" value="MST97536.1"/>
    <property type="molecule type" value="Genomic_DNA"/>
</dbReference>
<dbReference type="Proteomes" id="UP000435649">
    <property type="component" value="Unassembled WGS sequence"/>
</dbReference>
<evidence type="ECO:0000313" key="3">
    <source>
        <dbReference type="Proteomes" id="UP000435649"/>
    </source>
</evidence>
<comment type="caution">
    <text evidence="2">The sequence shown here is derived from an EMBL/GenBank/DDBJ whole genome shotgun (WGS) entry which is preliminary data.</text>
</comment>
<dbReference type="AlphaFoldDB" id="A0A844G2E0"/>
<dbReference type="Gene3D" id="3.20.20.80">
    <property type="entry name" value="Glycosidases"/>
    <property type="match status" value="1"/>
</dbReference>
<dbReference type="Pfam" id="PF14488">
    <property type="entry name" value="DUF4434"/>
    <property type="match status" value="1"/>
</dbReference>
<proteinExistence type="predicted"/>
<feature type="domain" description="DUF4434" evidence="1">
    <location>
        <begin position="3"/>
        <end position="294"/>
    </location>
</feature>
<reference evidence="2 3" key="1">
    <citation type="submission" date="2019-08" db="EMBL/GenBank/DDBJ databases">
        <title>In-depth cultivation of the pig gut microbiome towards novel bacterial diversity and tailored functional studies.</title>
        <authorList>
            <person name="Wylensek D."/>
            <person name="Hitch T.C.A."/>
            <person name="Clavel T."/>
        </authorList>
    </citation>
    <scope>NUCLEOTIDE SEQUENCE [LARGE SCALE GENOMIC DNA]</scope>
    <source>
        <strain evidence="2 3">BBE-744-WT-12</strain>
    </source>
</reference>
<sequence length="312" mass="36470">MKITGTFLDEISYDIPHQNWGRKEWEADFQRMHSIGIDTVILIRCGLRRWMTYPSQVLARECLGYLPPLDLVDLFLELAERYGMKFFMGTYDSGYYWKNGDPFREQEINRAVINEVWEKYGHRKAFQGWYLTQEISRKMCGTVDIYAQIGRLCKELSGNLPVMISPYVDGMKSISAFNSDIIRKDRSISVEEHAREWNDILSGIQDAVDILAFQDGYCDFSELKDFLSANRELADLHGMQCWTNCESFDRDMPIKFLPIKWEKMLLKLKAAQAAGIAKAITFEFSHFMSPNSCYQAARHLFNRYCEHFNLQE</sequence>
<dbReference type="SUPFAM" id="SSF51445">
    <property type="entry name" value="(Trans)glycosidases"/>
    <property type="match status" value="1"/>
</dbReference>
<protein>
    <submittedName>
        <fullName evidence="2">DUF4434 domain-containing protein</fullName>
    </submittedName>
</protein>
<keyword evidence="3" id="KW-1185">Reference proteome</keyword>
<evidence type="ECO:0000313" key="2">
    <source>
        <dbReference type="EMBL" id="MST97536.1"/>
    </source>
</evidence>
<accession>A0A844G2E0</accession>
<name>A0A844G2E0_9BACT</name>